<comment type="subcellular location">
    <subcellularLocation>
        <location evidence="2">Cytoplasm</location>
    </subcellularLocation>
</comment>
<dbReference type="InterPro" id="IPR005631">
    <property type="entry name" value="SDH"/>
</dbReference>
<protein>
    <recommendedName>
        <fullName evidence="4">FAD assembly factor SdhE</fullName>
    </recommendedName>
</protein>
<dbReference type="EMBL" id="FONH01000001">
    <property type="protein sequence ID" value="SFE13951.1"/>
    <property type="molecule type" value="Genomic_DNA"/>
</dbReference>
<accession>A0A1I1Y321</accession>
<organism evidence="7 8">
    <name type="scientific">Dyella marensis</name>
    <dbReference type="NCBI Taxonomy" id="500610"/>
    <lineage>
        <taxon>Bacteria</taxon>
        <taxon>Pseudomonadati</taxon>
        <taxon>Pseudomonadota</taxon>
        <taxon>Gammaproteobacteria</taxon>
        <taxon>Lysobacterales</taxon>
        <taxon>Rhodanobacteraceae</taxon>
        <taxon>Dyella</taxon>
    </lineage>
</organism>
<dbReference type="SUPFAM" id="SSF109910">
    <property type="entry name" value="YgfY-like"/>
    <property type="match status" value="1"/>
</dbReference>
<evidence type="ECO:0000256" key="6">
    <source>
        <dbReference type="ARBA" id="ARBA00023186"/>
    </source>
</evidence>
<evidence type="ECO:0000256" key="1">
    <source>
        <dbReference type="ARBA" id="ARBA00003135"/>
    </source>
</evidence>
<proteinExistence type="inferred from homology"/>
<comment type="function">
    <text evidence="1">An FAD assembly protein, which accelerates covalent attachment of the cofactor into other proteins. Plays an essential role in the assembly of succinate dehydrogenase (SDH, respiratory complex II), an enzyme complex that is a component of both the tricarboxylic acid cycle and the electron transport chain, and which couples the oxidation of succinate to fumarate with the reduction of ubiquinone (coenzyme Q) to ubiquinol. Required for flavinylation (covalent attachment of FAD) of the flavoprotein subunit SdhA of SDH and other flavinylated proteins as well.</text>
</comment>
<dbReference type="GO" id="GO:0006105">
    <property type="term" value="P:succinate metabolic process"/>
    <property type="evidence" value="ECO:0007669"/>
    <property type="project" value="TreeGrafter"/>
</dbReference>
<dbReference type="GO" id="GO:0005737">
    <property type="term" value="C:cytoplasm"/>
    <property type="evidence" value="ECO:0007669"/>
    <property type="project" value="UniProtKB-SubCell"/>
</dbReference>
<dbReference type="InterPro" id="IPR036714">
    <property type="entry name" value="SDH_sf"/>
</dbReference>
<evidence type="ECO:0000256" key="4">
    <source>
        <dbReference type="ARBA" id="ARBA00019418"/>
    </source>
</evidence>
<sequence length="85" mass="10124">MTAMDEARIKRLRWRTRRGTRELDALFGGWLDERFAQADEATRTAFDELLDVQDPDLWDWVMGHATAPREDWQAIIDDIRARHRL</sequence>
<evidence type="ECO:0000256" key="2">
    <source>
        <dbReference type="ARBA" id="ARBA00004496"/>
    </source>
</evidence>
<dbReference type="PANTHER" id="PTHR39585:SF1">
    <property type="entry name" value="FAD ASSEMBLY FACTOR SDHE"/>
    <property type="match status" value="1"/>
</dbReference>
<dbReference type="PANTHER" id="PTHR39585">
    <property type="entry name" value="FAD ASSEMBLY FACTOR SDHE"/>
    <property type="match status" value="1"/>
</dbReference>
<comment type="similarity">
    <text evidence="3">Belongs to the SdhE FAD assembly factor family.</text>
</comment>
<dbReference type="InterPro" id="IPR050531">
    <property type="entry name" value="SdhE_FAD_assembly_factor"/>
</dbReference>
<evidence type="ECO:0000256" key="3">
    <source>
        <dbReference type="ARBA" id="ARBA00008571"/>
    </source>
</evidence>
<reference evidence="8" key="1">
    <citation type="submission" date="2016-10" db="EMBL/GenBank/DDBJ databases">
        <authorList>
            <person name="Varghese N."/>
            <person name="Submissions S."/>
        </authorList>
    </citation>
    <scope>NUCLEOTIDE SEQUENCE [LARGE SCALE GENOMIC DNA]</scope>
    <source>
        <strain evidence="8">UNC178MFTsu3.1</strain>
    </source>
</reference>
<name>A0A1I1Y321_9GAMM</name>
<dbReference type="STRING" id="500610.SAMN02799615_00473"/>
<dbReference type="Gene3D" id="1.10.150.250">
    <property type="entry name" value="Flavinator of succinate dehydrogenase"/>
    <property type="match status" value="1"/>
</dbReference>
<dbReference type="AlphaFoldDB" id="A0A1I1Y321"/>
<dbReference type="Proteomes" id="UP000199477">
    <property type="component" value="Unassembled WGS sequence"/>
</dbReference>
<evidence type="ECO:0000256" key="5">
    <source>
        <dbReference type="ARBA" id="ARBA00022490"/>
    </source>
</evidence>
<dbReference type="Pfam" id="PF03937">
    <property type="entry name" value="Sdh5"/>
    <property type="match status" value="1"/>
</dbReference>
<evidence type="ECO:0000313" key="7">
    <source>
        <dbReference type="EMBL" id="SFE13951.1"/>
    </source>
</evidence>
<gene>
    <name evidence="7" type="ORF">SAMN02799615_00473</name>
</gene>
<keyword evidence="8" id="KW-1185">Reference proteome</keyword>
<keyword evidence="5" id="KW-0963">Cytoplasm</keyword>
<evidence type="ECO:0000313" key="8">
    <source>
        <dbReference type="Proteomes" id="UP000199477"/>
    </source>
</evidence>
<keyword evidence="6" id="KW-0143">Chaperone</keyword>